<keyword evidence="3" id="KW-1185">Reference proteome</keyword>
<dbReference type="EMBL" id="JAENGP010000002">
    <property type="protein sequence ID" value="MBK1780022.1"/>
    <property type="molecule type" value="Genomic_DNA"/>
</dbReference>
<accession>A0ABS1E8N3</accession>
<reference evidence="2 3" key="1">
    <citation type="submission" date="2020-12" db="EMBL/GenBank/DDBJ databases">
        <authorList>
            <person name="Lu T."/>
            <person name="Wang Q."/>
            <person name="Han X."/>
        </authorList>
    </citation>
    <scope>NUCLEOTIDE SEQUENCE [LARGE SCALE GENOMIC DNA]</scope>
    <source>
        <strain evidence="2 3">WQ 585</strain>
    </source>
</reference>
<dbReference type="RefSeq" id="WP_200233362.1">
    <property type="nucleotide sequence ID" value="NZ_JAENGP010000002.1"/>
</dbReference>
<evidence type="ECO:0000259" key="1">
    <source>
        <dbReference type="Pfam" id="PF12680"/>
    </source>
</evidence>
<gene>
    <name evidence="2" type="ORF">JHL22_02195</name>
</gene>
<comment type="caution">
    <text evidence="2">The sequence shown here is derived from an EMBL/GenBank/DDBJ whole genome shotgun (WGS) entry which is preliminary data.</text>
</comment>
<dbReference type="InterPro" id="IPR032710">
    <property type="entry name" value="NTF2-like_dom_sf"/>
</dbReference>
<sequence length="150" mass="17327">MTPANPDITAAVKRLTGLYATLNPGNLDQLGAIYDAEASFKDPFNEIQGPVQIRKIFEHMFNALNKPKFTISKCIAQDNHCFLIWDFTFYFKSPKPTMQQTIHGASHVIFNEKGMVSYHRDYWDVAEELYEKFPLLGSLLRWIKRRLAVN</sequence>
<dbReference type="Gene3D" id="3.10.450.50">
    <property type="match status" value="1"/>
</dbReference>
<evidence type="ECO:0000313" key="3">
    <source>
        <dbReference type="Proteomes" id="UP000635316"/>
    </source>
</evidence>
<protein>
    <submittedName>
        <fullName evidence="2">Nuclear transport factor 2 family protein</fullName>
    </submittedName>
</protein>
<dbReference type="InterPro" id="IPR037401">
    <property type="entry name" value="SnoaL-like"/>
</dbReference>
<feature type="domain" description="SnoaL-like" evidence="1">
    <location>
        <begin position="17"/>
        <end position="118"/>
    </location>
</feature>
<dbReference type="Pfam" id="PF12680">
    <property type="entry name" value="SnoaL_2"/>
    <property type="match status" value="1"/>
</dbReference>
<evidence type="ECO:0000313" key="2">
    <source>
        <dbReference type="EMBL" id="MBK1780022.1"/>
    </source>
</evidence>
<proteinExistence type="predicted"/>
<name>A0ABS1E8N3_9BURK</name>
<dbReference type="Proteomes" id="UP000635316">
    <property type="component" value="Unassembled WGS sequence"/>
</dbReference>
<dbReference type="SUPFAM" id="SSF54427">
    <property type="entry name" value="NTF2-like"/>
    <property type="match status" value="1"/>
</dbReference>
<organism evidence="2 3">
    <name type="scientific">Advenella mandrilli</name>
    <dbReference type="NCBI Taxonomy" id="2800330"/>
    <lineage>
        <taxon>Bacteria</taxon>
        <taxon>Pseudomonadati</taxon>
        <taxon>Pseudomonadota</taxon>
        <taxon>Betaproteobacteria</taxon>
        <taxon>Burkholderiales</taxon>
        <taxon>Alcaligenaceae</taxon>
    </lineage>
</organism>